<sequence>MRSNLSTKSTIKASIVSDNAISQSCNACTTTQPTITRQCGIQAQLLSLTPHQNSVGPFRNDDSASRSQHVKEFTFQRNQAQHFKICDAQKLRHMLKALITHLLFMEVRSSISYISPSSITERFLTAVTVRTSSTPRSSSKIIGSAVDIDDDTPLI</sequence>
<gene>
    <name evidence="1" type="ORF">F511_30227</name>
</gene>
<name>A0A2Z7AUE2_9LAMI</name>
<evidence type="ECO:0000313" key="2">
    <source>
        <dbReference type="Proteomes" id="UP000250235"/>
    </source>
</evidence>
<reference evidence="1 2" key="1">
    <citation type="journal article" date="2015" name="Proc. Natl. Acad. Sci. U.S.A.">
        <title>The resurrection genome of Boea hygrometrica: A blueprint for survival of dehydration.</title>
        <authorList>
            <person name="Xiao L."/>
            <person name="Yang G."/>
            <person name="Zhang L."/>
            <person name="Yang X."/>
            <person name="Zhao S."/>
            <person name="Ji Z."/>
            <person name="Zhou Q."/>
            <person name="Hu M."/>
            <person name="Wang Y."/>
            <person name="Chen M."/>
            <person name="Xu Y."/>
            <person name="Jin H."/>
            <person name="Xiao X."/>
            <person name="Hu G."/>
            <person name="Bao F."/>
            <person name="Hu Y."/>
            <person name="Wan P."/>
            <person name="Li L."/>
            <person name="Deng X."/>
            <person name="Kuang T."/>
            <person name="Xiang C."/>
            <person name="Zhu J.K."/>
            <person name="Oliver M.J."/>
            <person name="He Y."/>
        </authorList>
    </citation>
    <scope>NUCLEOTIDE SEQUENCE [LARGE SCALE GENOMIC DNA]</scope>
    <source>
        <strain evidence="2">cv. XS01</strain>
    </source>
</reference>
<accession>A0A2Z7AUE2</accession>
<dbReference type="EMBL" id="KV012034">
    <property type="protein sequence ID" value="KZV25113.1"/>
    <property type="molecule type" value="Genomic_DNA"/>
</dbReference>
<evidence type="ECO:0000313" key="1">
    <source>
        <dbReference type="EMBL" id="KZV25113.1"/>
    </source>
</evidence>
<dbReference type="Proteomes" id="UP000250235">
    <property type="component" value="Unassembled WGS sequence"/>
</dbReference>
<proteinExistence type="predicted"/>
<dbReference type="AlphaFoldDB" id="A0A2Z7AUE2"/>
<protein>
    <submittedName>
        <fullName evidence="1">Uncharacterized protein</fullName>
    </submittedName>
</protein>
<keyword evidence="2" id="KW-1185">Reference proteome</keyword>
<organism evidence="1 2">
    <name type="scientific">Dorcoceras hygrometricum</name>
    <dbReference type="NCBI Taxonomy" id="472368"/>
    <lineage>
        <taxon>Eukaryota</taxon>
        <taxon>Viridiplantae</taxon>
        <taxon>Streptophyta</taxon>
        <taxon>Embryophyta</taxon>
        <taxon>Tracheophyta</taxon>
        <taxon>Spermatophyta</taxon>
        <taxon>Magnoliopsida</taxon>
        <taxon>eudicotyledons</taxon>
        <taxon>Gunneridae</taxon>
        <taxon>Pentapetalae</taxon>
        <taxon>asterids</taxon>
        <taxon>lamiids</taxon>
        <taxon>Lamiales</taxon>
        <taxon>Gesneriaceae</taxon>
        <taxon>Didymocarpoideae</taxon>
        <taxon>Trichosporeae</taxon>
        <taxon>Loxocarpinae</taxon>
        <taxon>Dorcoceras</taxon>
    </lineage>
</organism>